<organism evidence="2">
    <name type="scientific">Zea mays</name>
    <name type="common">Maize</name>
    <dbReference type="NCBI Taxonomy" id="4577"/>
    <lineage>
        <taxon>Eukaryota</taxon>
        <taxon>Viridiplantae</taxon>
        <taxon>Streptophyta</taxon>
        <taxon>Embryophyta</taxon>
        <taxon>Tracheophyta</taxon>
        <taxon>Spermatophyta</taxon>
        <taxon>Magnoliopsida</taxon>
        <taxon>Liliopsida</taxon>
        <taxon>Poales</taxon>
        <taxon>Poaceae</taxon>
        <taxon>PACMAD clade</taxon>
        <taxon>Panicoideae</taxon>
        <taxon>Andropogonodae</taxon>
        <taxon>Andropogoneae</taxon>
        <taxon>Tripsacinae</taxon>
        <taxon>Zea</taxon>
    </lineage>
</organism>
<accession>B6TS60</accession>
<protein>
    <submittedName>
        <fullName evidence="2">Uncharacterized protein</fullName>
    </submittedName>
</protein>
<evidence type="ECO:0000313" key="2">
    <source>
        <dbReference type="EMBL" id="ACG39943.1"/>
    </source>
</evidence>
<reference evidence="2" key="1">
    <citation type="journal article" date="2009" name="Plant Mol. Biol.">
        <title>Insights into corn genes derived from large-scale cDNA sequencing.</title>
        <authorList>
            <person name="Alexandrov N.N."/>
            <person name="Brover V.V."/>
            <person name="Freidin S."/>
            <person name="Troukhan M.E."/>
            <person name="Tatarinova T.V."/>
            <person name="Zhang H."/>
            <person name="Swaller T.J."/>
            <person name="Lu Y.P."/>
            <person name="Bouck J."/>
            <person name="Flavell R.B."/>
            <person name="Feldmann K.A."/>
        </authorList>
    </citation>
    <scope>NUCLEOTIDE SEQUENCE</scope>
</reference>
<dbReference type="AlphaFoldDB" id="B6TS60"/>
<feature type="chain" id="PRO_5002850374" evidence="1">
    <location>
        <begin position="28"/>
        <end position="84"/>
    </location>
</feature>
<evidence type="ECO:0000256" key="1">
    <source>
        <dbReference type="SAM" id="SignalP"/>
    </source>
</evidence>
<proteinExistence type="evidence at transcript level"/>
<keyword evidence="1" id="KW-0732">Signal</keyword>
<name>B6TS60_MAIZE</name>
<sequence>MAGTAKTPVLGFLLALALVATSTPAAATTLTLHNLCPYPVWPLVSPVLATIRWARRTVASSHTVDTGEEGLCSPPHHRFMGARC</sequence>
<dbReference type="EMBL" id="EU967825">
    <property type="protein sequence ID" value="ACG39943.1"/>
    <property type="molecule type" value="mRNA"/>
</dbReference>
<feature type="signal peptide" evidence="1">
    <location>
        <begin position="1"/>
        <end position="27"/>
    </location>
</feature>